<dbReference type="InterPro" id="IPR023404">
    <property type="entry name" value="rSAM_horseshoe"/>
</dbReference>
<dbReference type="InterPro" id="IPR013848">
    <property type="entry name" value="Methylthiotransferase_N"/>
</dbReference>
<name>A0A1I5N9U4_9BACT</name>
<keyword evidence="6" id="KW-0408">Iron</keyword>
<keyword evidence="4" id="KW-0949">S-adenosyl-L-methionine</keyword>
<dbReference type="InterPro" id="IPR006638">
    <property type="entry name" value="Elp3/MiaA/NifB-like_rSAM"/>
</dbReference>
<dbReference type="InterPro" id="IPR038135">
    <property type="entry name" value="Methylthiotransferase_N_sf"/>
</dbReference>
<dbReference type="SFLD" id="SFLDS00029">
    <property type="entry name" value="Radical_SAM"/>
    <property type="match status" value="1"/>
</dbReference>
<evidence type="ECO:0000256" key="4">
    <source>
        <dbReference type="ARBA" id="ARBA00022691"/>
    </source>
</evidence>
<evidence type="ECO:0000256" key="1">
    <source>
        <dbReference type="ARBA" id="ARBA00001966"/>
    </source>
</evidence>
<dbReference type="AlphaFoldDB" id="A0A1I5N9U4"/>
<dbReference type="NCBIfam" id="TIGR01579">
    <property type="entry name" value="MiaB-like-C"/>
    <property type="match status" value="1"/>
</dbReference>
<keyword evidence="3" id="KW-0808">Transferase</keyword>
<dbReference type="InterPro" id="IPR020612">
    <property type="entry name" value="Methylthiotransferase_CS"/>
</dbReference>
<dbReference type="Gene3D" id="3.40.50.12160">
    <property type="entry name" value="Methylthiotransferase, N-terminal domain"/>
    <property type="match status" value="1"/>
</dbReference>
<keyword evidence="2" id="KW-0004">4Fe-4S</keyword>
<dbReference type="InterPro" id="IPR007197">
    <property type="entry name" value="rSAM"/>
</dbReference>
<dbReference type="NCBIfam" id="TIGR00089">
    <property type="entry name" value="MiaB/RimO family radical SAM methylthiotransferase"/>
    <property type="match status" value="1"/>
</dbReference>
<evidence type="ECO:0000256" key="6">
    <source>
        <dbReference type="ARBA" id="ARBA00023004"/>
    </source>
</evidence>
<dbReference type="PANTHER" id="PTHR11918:SF45">
    <property type="entry name" value="THREONYLCARBAMOYLADENOSINE TRNA METHYLTHIOTRANSFERASE"/>
    <property type="match status" value="1"/>
</dbReference>
<proteinExistence type="predicted"/>
<dbReference type="InterPro" id="IPR058240">
    <property type="entry name" value="rSAM_sf"/>
</dbReference>
<sequence length="415" mass="46797">MKRVFFKTFGCRTNQFDTQVMMSRLGKYEIADSEEEADVIVVNSCTVTNGADSGVRGYINQVGRKNKDAKIFLTGCGAHTKGEELFKSGKVQGVFGHSEKEKITKFLQSDTPFYEIGDLEHIDSTVVEQFVGKSRAFIKIQEGCDFRCSYCIIPFVRGNARSLDETLILEQIKRLAANGFGEFILTGTNVGSYGKDRGSSIAKLLKRMSLIRGVRRIRIGSLEPIQITDEFKELLDEPWMAKHLHIALQHTSDKMLKLMNRRNEFASDLKLFEEIASHGYAIGTDFIVGHPGEGEEEWSEACERIKLLPLTHIHAFSYSKRDGTPSSTMKEQVPGNIAKARHKELTSIIKAKNYAFRQSVDKPLEVLIESEKDGAYVGLDQYFNKIAVKSSRDIKGEWLTIENYEVAEEINFGSF</sequence>
<reference evidence="10 11" key="1">
    <citation type="submission" date="2016-10" db="EMBL/GenBank/DDBJ databases">
        <authorList>
            <person name="de Groot N.N."/>
        </authorList>
    </citation>
    <scope>NUCLEOTIDE SEQUENCE [LARGE SCALE GENOMIC DNA]</scope>
    <source>
        <strain evidence="10 11">EP1-55-1</strain>
    </source>
</reference>
<dbReference type="OrthoDB" id="9805215at2"/>
<feature type="domain" description="Radical SAM core" evidence="9">
    <location>
        <begin position="130"/>
        <end position="355"/>
    </location>
</feature>
<dbReference type="GO" id="GO:0046872">
    <property type="term" value="F:metal ion binding"/>
    <property type="evidence" value="ECO:0007669"/>
    <property type="project" value="UniProtKB-KW"/>
</dbReference>
<keyword evidence="5" id="KW-0479">Metal-binding</keyword>
<gene>
    <name evidence="10" type="ORF">SAMN05216234_10933</name>
</gene>
<dbReference type="Pfam" id="PF04055">
    <property type="entry name" value="Radical_SAM"/>
    <property type="match status" value="1"/>
</dbReference>
<dbReference type="GO" id="GO:0035598">
    <property type="term" value="F:tRNA (N(6)-L-threonylcarbamoyladenosine(37)-C(2))-methylthiotransferase activity"/>
    <property type="evidence" value="ECO:0007669"/>
    <property type="project" value="TreeGrafter"/>
</dbReference>
<organism evidence="10 11">
    <name type="scientific">Hydrogenimonas thermophila</name>
    <dbReference type="NCBI Taxonomy" id="223786"/>
    <lineage>
        <taxon>Bacteria</taxon>
        <taxon>Pseudomonadati</taxon>
        <taxon>Campylobacterota</taxon>
        <taxon>Epsilonproteobacteria</taxon>
        <taxon>Campylobacterales</taxon>
        <taxon>Hydrogenimonadaceae</taxon>
        <taxon>Hydrogenimonas</taxon>
    </lineage>
</organism>
<accession>A0A1I5N9U4</accession>
<dbReference type="RefSeq" id="WP_092911628.1">
    <property type="nucleotide sequence ID" value="NZ_FOXB01000009.1"/>
</dbReference>
<dbReference type="PROSITE" id="PS01278">
    <property type="entry name" value="MTTASE_RADICAL"/>
    <property type="match status" value="1"/>
</dbReference>
<dbReference type="SMART" id="SM00729">
    <property type="entry name" value="Elp3"/>
    <property type="match status" value="1"/>
</dbReference>
<dbReference type="Gene3D" id="3.80.30.20">
    <property type="entry name" value="tm_1862 like domain"/>
    <property type="match status" value="1"/>
</dbReference>
<dbReference type="EMBL" id="FOXB01000009">
    <property type="protein sequence ID" value="SFP18533.1"/>
    <property type="molecule type" value="Genomic_DNA"/>
</dbReference>
<evidence type="ECO:0000256" key="5">
    <source>
        <dbReference type="ARBA" id="ARBA00022723"/>
    </source>
</evidence>
<dbReference type="InterPro" id="IPR005839">
    <property type="entry name" value="Methylthiotransferase"/>
</dbReference>
<dbReference type="STRING" id="223786.SAMN05216234_10933"/>
<dbReference type="PROSITE" id="PS51449">
    <property type="entry name" value="MTTASE_N"/>
    <property type="match status" value="1"/>
</dbReference>
<keyword evidence="11" id="KW-1185">Reference proteome</keyword>
<dbReference type="GO" id="GO:0051539">
    <property type="term" value="F:4 iron, 4 sulfur cluster binding"/>
    <property type="evidence" value="ECO:0007669"/>
    <property type="project" value="UniProtKB-KW"/>
</dbReference>
<dbReference type="Pfam" id="PF00919">
    <property type="entry name" value="UPF0004"/>
    <property type="match status" value="1"/>
</dbReference>
<dbReference type="Proteomes" id="UP000199227">
    <property type="component" value="Unassembled WGS sequence"/>
</dbReference>
<evidence type="ECO:0000259" key="8">
    <source>
        <dbReference type="PROSITE" id="PS51449"/>
    </source>
</evidence>
<evidence type="ECO:0000259" key="9">
    <source>
        <dbReference type="PROSITE" id="PS51918"/>
    </source>
</evidence>
<keyword evidence="7" id="KW-0411">Iron-sulfur</keyword>
<dbReference type="PANTHER" id="PTHR11918">
    <property type="entry name" value="RADICAL SAM PROTEINS"/>
    <property type="match status" value="1"/>
</dbReference>
<comment type="cofactor">
    <cofactor evidence="1">
        <name>[4Fe-4S] cluster</name>
        <dbReference type="ChEBI" id="CHEBI:49883"/>
    </cofactor>
</comment>
<dbReference type="SUPFAM" id="SSF102114">
    <property type="entry name" value="Radical SAM enzymes"/>
    <property type="match status" value="1"/>
</dbReference>
<evidence type="ECO:0000313" key="11">
    <source>
        <dbReference type="Proteomes" id="UP000199227"/>
    </source>
</evidence>
<dbReference type="InterPro" id="IPR006467">
    <property type="entry name" value="MiaB-like_bact"/>
</dbReference>
<evidence type="ECO:0000256" key="3">
    <source>
        <dbReference type="ARBA" id="ARBA00022679"/>
    </source>
</evidence>
<evidence type="ECO:0000313" key="10">
    <source>
        <dbReference type="EMBL" id="SFP18533.1"/>
    </source>
</evidence>
<feature type="domain" description="MTTase N-terminal" evidence="8">
    <location>
        <begin position="2"/>
        <end position="112"/>
    </location>
</feature>
<dbReference type="SFLD" id="SFLDG01082">
    <property type="entry name" value="B12-binding_domain_containing"/>
    <property type="match status" value="1"/>
</dbReference>
<evidence type="ECO:0000256" key="2">
    <source>
        <dbReference type="ARBA" id="ARBA00022485"/>
    </source>
</evidence>
<dbReference type="CDD" id="cd01335">
    <property type="entry name" value="Radical_SAM"/>
    <property type="match status" value="1"/>
</dbReference>
<protein>
    <submittedName>
        <fullName evidence="10">MiaB-like tRNA modifying enzyme</fullName>
    </submittedName>
</protein>
<dbReference type="PROSITE" id="PS51918">
    <property type="entry name" value="RADICAL_SAM"/>
    <property type="match status" value="1"/>
</dbReference>
<evidence type="ECO:0000256" key="7">
    <source>
        <dbReference type="ARBA" id="ARBA00023014"/>
    </source>
</evidence>